<evidence type="ECO:0000313" key="2">
    <source>
        <dbReference type="Proteomes" id="UP000032458"/>
    </source>
</evidence>
<organism evidence="1 2">
    <name type="scientific">Streptomyces natalensis ATCC 27448</name>
    <dbReference type="NCBI Taxonomy" id="1240678"/>
    <lineage>
        <taxon>Bacteria</taxon>
        <taxon>Bacillati</taxon>
        <taxon>Actinomycetota</taxon>
        <taxon>Actinomycetes</taxon>
        <taxon>Kitasatosporales</taxon>
        <taxon>Streptomycetaceae</taxon>
        <taxon>Streptomyces</taxon>
    </lineage>
</organism>
<dbReference type="Proteomes" id="UP000032458">
    <property type="component" value="Unassembled WGS sequence"/>
</dbReference>
<reference evidence="1 2" key="1">
    <citation type="submission" date="2014-09" db="EMBL/GenBank/DDBJ databases">
        <title>Draft genome sequence of Streptomyces natalensis ATCC 27448, producer of the antifungal pimaricin.</title>
        <authorList>
            <person name="Mendes M.V."/>
            <person name="Beites T."/>
            <person name="Pires S."/>
            <person name="Santos C.L."/>
            <person name="Moradas-Ferreira P."/>
        </authorList>
    </citation>
    <scope>NUCLEOTIDE SEQUENCE [LARGE SCALE GENOMIC DNA]</scope>
    <source>
        <strain evidence="1 2">ATCC 27448</strain>
    </source>
</reference>
<protein>
    <submittedName>
        <fullName evidence="1">Uncharacterized protein</fullName>
    </submittedName>
</protein>
<sequence>MSVSTALPAETRPALWRRPPVRVAIVLAWLLAKQPPHRIRVVLSRIRRGARPATFAEARRARG</sequence>
<feature type="non-terminal residue" evidence="1">
    <location>
        <position position="63"/>
    </location>
</feature>
<gene>
    <name evidence="1" type="ORF">SNA_29995</name>
</gene>
<name>A0A0D7CGE3_9ACTN</name>
<accession>A0A0D7CGE3</accession>
<comment type="caution">
    <text evidence="1">The sequence shown here is derived from an EMBL/GenBank/DDBJ whole genome shotgun (WGS) entry which is preliminary data.</text>
</comment>
<proteinExistence type="predicted"/>
<dbReference type="AlphaFoldDB" id="A0A0D7CGE3"/>
<dbReference type="EMBL" id="JRKI01000041">
    <property type="protein sequence ID" value="KIZ14935.1"/>
    <property type="molecule type" value="Genomic_DNA"/>
</dbReference>
<keyword evidence="2" id="KW-1185">Reference proteome</keyword>
<evidence type="ECO:0000313" key="1">
    <source>
        <dbReference type="EMBL" id="KIZ14935.1"/>
    </source>
</evidence>